<accession>A0A934HTX6</accession>
<name>A0A934HTX6_9RHOB</name>
<comment type="caution">
    <text evidence="2">The sequence shown here is derived from an EMBL/GenBank/DDBJ whole genome shotgun (WGS) entry which is preliminary data.</text>
</comment>
<dbReference type="Proteomes" id="UP000613255">
    <property type="component" value="Unassembled WGS sequence"/>
</dbReference>
<evidence type="ECO:0000313" key="3">
    <source>
        <dbReference type="Proteomes" id="UP000613255"/>
    </source>
</evidence>
<evidence type="ECO:0000256" key="1">
    <source>
        <dbReference type="SAM" id="SignalP"/>
    </source>
</evidence>
<gene>
    <name evidence="2" type="ORF">JAO82_11320</name>
</gene>
<sequence>MVSSMRIAALLAVAMFAGDAYAQEPGAVQQLCVQNAAARTLVFAVEVPGSMRLLRDLAPGERLCTVGAADATGVVSVYETRDAIEGCSRLASVGATETLHRYVEFDRCFWASNS</sequence>
<protein>
    <submittedName>
        <fullName evidence="2">Uncharacterized protein</fullName>
    </submittedName>
</protein>
<reference evidence="2" key="1">
    <citation type="submission" date="2020-12" db="EMBL/GenBank/DDBJ databases">
        <title>Pontibaca salina gen. nov., sp. nov., isolated from marine sediment.</title>
        <authorList>
            <person name="Bo J."/>
            <person name="Wang S."/>
            <person name="Song X."/>
            <person name="Du Z."/>
        </authorList>
    </citation>
    <scope>NUCLEOTIDE SEQUENCE</scope>
    <source>
        <strain evidence="2">S1109L</strain>
    </source>
</reference>
<keyword evidence="3" id="KW-1185">Reference proteome</keyword>
<dbReference type="RefSeq" id="WP_198686489.1">
    <property type="nucleotide sequence ID" value="NZ_JAEIJD010000009.1"/>
</dbReference>
<organism evidence="2 3">
    <name type="scientific">Pontibaca salina</name>
    <dbReference type="NCBI Taxonomy" id="2795731"/>
    <lineage>
        <taxon>Bacteria</taxon>
        <taxon>Pseudomonadati</taxon>
        <taxon>Pseudomonadota</taxon>
        <taxon>Alphaproteobacteria</taxon>
        <taxon>Rhodobacterales</taxon>
        <taxon>Roseobacteraceae</taxon>
        <taxon>Pontibaca</taxon>
    </lineage>
</organism>
<proteinExistence type="predicted"/>
<keyword evidence="1" id="KW-0732">Signal</keyword>
<feature type="chain" id="PRO_5037152597" evidence="1">
    <location>
        <begin position="23"/>
        <end position="114"/>
    </location>
</feature>
<feature type="signal peptide" evidence="1">
    <location>
        <begin position="1"/>
        <end position="22"/>
    </location>
</feature>
<dbReference type="AlphaFoldDB" id="A0A934HTX6"/>
<dbReference type="EMBL" id="JAEIJD010000009">
    <property type="protein sequence ID" value="MBI6630465.1"/>
    <property type="molecule type" value="Genomic_DNA"/>
</dbReference>
<evidence type="ECO:0000313" key="2">
    <source>
        <dbReference type="EMBL" id="MBI6630465.1"/>
    </source>
</evidence>